<name>A0A3D9SQ90_9ACTN</name>
<evidence type="ECO:0000256" key="2">
    <source>
        <dbReference type="SAM" id="MobiDB-lite"/>
    </source>
</evidence>
<dbReference type="Pfam" id="PF00415">
    <property type="entry name" value="RCC1"/>
    <property type="match status" value="5"/>
</dbReference>
<dbReference type="PRINTS" id="PR00633">
    <property type="entry name" value="RCCNDNSATION"/>
</dbReference>
<dbReference type="SUPFAM" id="SSF50985">
    <property type="entry name" value="RCC1/BLIP-II"/>
    <property type="match status" value="1"/>
</dbReference>
<evidence type="ECO:0000313" key="4">
    <source>
        <dbReference type="EMBL" id="REE97787.1"/>
    </source>
</evidence>
<keyword evidence="3" id="KW-0732">Signal</keyword>
<dbReference type="PANTHER" id="PTHR22870">
    <property type="entry name" value="REGULATOR OF CHROMOSOME CONDENSATION"/>
    <property type="match status" value="1"/>
</dbReference>
<comment type="caution">
    <text evidence="4">The sequence shown here is derived from an EMBL/GenBank/DDBJ whole genome shotgun (WGS) entry which is preliminary data.</text>
</comment>
<keyword evidence="1" id="KW-0677">Repeat</keyword>
<accession>A0A3D9SQ90</accession>
<reference evidence="4 5" key="1">
    <citation type="submission" date="2018-08" db="EMBL/GenBank/DDBJ databases">
        <title>Sequencing the genomes of 1000 actinobacteria strains.</title>
        <authorList>
            <person name="Klenk H.-P."/>
        </authorList>
    </citation>
    <scope>NUCLEOTIDE SEQUENCE [LARGE SCALE GENOMIC DNA]</scope>
    <source>
        <strain evidence="4 5">DSM 43927</strain>
    </source>
</reference>
<dbReference type="PANTHER" id="PTHR22870:SF408">
    <property type="entry name" value="OS09G0560450 PROTEIN"/>
    <property type="match status" value="1"/>
</dbReference>
<dbReference type="InterPro" id="IPR009091">
    <property type="entry name" value="RCC1/BLIP-II"/>
</dbReference>
<feature type="signal peptide" evidence="3">
    <location>
        <begin position="1"/>
        <end position="37"/>
    </location>
</feature>
<dbReference type="OrthoDB" id="3449578at2"/>
<evidence type="ECO:0000313" key="5">
    <source>
        <dbReference type="Proteomes" id="UP000256661"/>
    </source>
</evidence>
<evidence type="ECO:0000256" key="3">
    <source>
        <dbReference type="SAM" id="SignalP"/>
    </source>
</evidence>
<dbReference type="AlphaFoldDB" id="A0A3D9SQ90"/>
<sequence>MSSKFESRSRMFRTGVAGLAVAAGTAGLTGLSGPAHAVASTLYVENVPGHLAGGQYHSLLISDLAQDGVNEVYATGDNGYGQLGNNTSGGQSTTLVKVHSLSGVKNVSAGGAHSVAVKADGTVWAWGLNDKGQLGNGTTVDSKVPVKVPGIANAVAAVAGESSVLVILSNGTAKSWGQLNASCAASTTPVTVAGLTGIATKVGAAAVGWRHAVVALADGTAKAWGDNNSGQLGTGNTTGSCSPVTVAGLTGVTQVSAKGSHTLARISTGTAKAWGSNHGGQVGIGTTNPTTVLSPTTVPGLTGVASVSAGYVHSMAVTDSGSTPALKVWSWGSGAFGQLGTGSTSISTSPVAAAGTNITGTILEAGYYHVLTTNASQIPEAWGMGGSGQLGTGDENQRNTRTDILSPEPLR</sequence>
<evidence type="ECO:0000256" key="1">
    <source>
        <dbReference type="ARBA" id="ARBA00022737"/>
    </source>
</evidence>
<dbReference type="InterPro" id="IPR051210">
    <property type="entry name" value="Ub_ligase/GEF_domain"/>
</dbReference>
<feature type="region of interest" description="Disordered" evidence="2">
    <location>
        <begin position="384"/>
        <end position="411"/>
    </location>
</feature>
<gene>
    <name evidence="4" type="ORF">DFJ69_3262</name>
</gene>
<feature type="chain" id="PRO_5017680730" evidence="3">
    <location>
        <begin position="38"/>
        <end position="411"/>
    </location>
</feature>
<proteinExistence type="predicted"/>
<dbReference type="PROSITE" id="PS50012">
    <property type="entry name" value="RCC1_3"/>
    <property type="match status" value="5"/>
</dbReference>
<dbReference type="Gene3D" id="2.130.10.30">
    <property type="entry name" value="Regulator of chromosome condensation 1/beta-lactamase-inhibitor protein II"/>
    <property type="match status" value="2"/>
</dbReference>
<protein>
    <submittedName>
        <fullName evidence="4">Regulator of chromosome condensation (RCC1) repeat-containing protein</fullName>
    </submittedName>
</protein>
<organism evidence="4 5">
    <name type="scientific">Thermomonospora umbrina</name>
    <dbReference type="NCBI Taxonomy" id="111806"/>
    <lineage>
        <taxon>Bacteria</taxon>
        <taxon>Bacillati</taxon>
        <taxon>Actinomycetota</taxon>
        <taxon>Actinomycetes</taxon>
        <taxon>Streptosporangiales</taxon>
        <taxon>Thermomonosporaceae</taxon>
        <taxon>Thermomonospora</taxon>
    </lineage>
</organism>
<keyword evidence="5" id="KW-1185">Reference proteome</keyword>
<dbReference type="Proteomes" id="UP000256661">
    <property type="component" value="Unassembled WGS sequence"/>
</dbReference>
<dbReference type="InterPro" id="IPR000408">
    <property type="entry name" value="Reg_chr_condens"/>
</dbReference>
<dbReference type="EMBL" id="QTTT01000001">
    <property type="protein sequence ID" value="REE97787.1"/>
    <property type="molecule type" value="Genomic_DNA"/>
</dbReference>